<proteinExistence type="predicted"/>
<dbReference type="InterPro" id="IPR021475">
    <property type="entry name" value="Pants/Emi1-like"/>
</dbReference>
<sequence>MSNKEDNEEAELQQIWKLFQDSPEEVQQRRQKITQAISDSTSINDYPGSLSVVTALDELLGCFALGGQIKSYYRYGTYDACIRQREKFWFAITNGTMTEQNKPVWEMSEKELDQRAKIQNFYKKRLMEDKARGSSEDVWDMRTEKIDPFK</sequence>
<dbReference type="RefSeq" id="XP_034015066.1">
    <property type="nucleotide sequence ID" value="XM_034153729.1"/>
</dbReference>
<dbReference type="EMBL" id="SWFT01000005">
    <property type="protein sequence ID" value="KAA8908578.1"/>
    <property type="molecule type" value="Genomic_DNA"/>
</dbReference>
<name>A0A642UZ28_DIURU</name>
<dbReference type="PANTHER" id="PTHR28052:SF1">
    <property type="entry name" value="UPF0545 PROTEIN C22ORF39"/>
    <property type="match status" value="1"/>
</dbReference>
<dbReference type="OrthoDB" id="2017405at2759"/>
<keyword evidence="2" id="KW-1185">Reference proteome</keyword>
<organism evidence="1 2">
    <name type="scientific">Diutina rugosa</name>
    <name type="common">Yeast</name>
    <name type="synonym">Candida rugosa</name>
    <dbReference type="NCBI Taxonomy" id="5481"/>
    <lineage>
        <taxon>Eukaryota</taxon>
        <taxon>Fungi</taxon>
        <taxon>Dikarya</taxon>
        <taxon>Ascomycota</taxon>
        <taxon>Saccharomycotina</taxon>
        <taxon>Pichiomycetes</taxon>
        <taxon>Debaryomycetaceae</taxon>
        <taxon>Diutina</taxon>
    </lineage>
</organism>
<accession>A0A642UZ28</accession>
<dbReference type="Proteomes" id="UP000449547">
    <property type="component" value="Unassembled WGS sequence"/>
</dbReference>
<evidence type="ECO:0008006" key="3">
    <source>
        <dbReference type="Google" id="ProtNLM"/>
    </source>
</evidence>
<evidence type="ECO:0000313" key="1">
    <source>
        <dbReference type="EMBL" id="KAA8908578.1"/>
    </source>
</evidence>
<dbReference type="GeneID" id="54778774"/>
<dbReference type="AlphaFoldDB" id="A0A642UZ28"/>
<dbReference type="PANTHER" id="PTHR28052">
    <property type="entry name" value="UPF0545 PROTEIN C22ORF39"/>
    <property type="match status" value="1"/>
</dbReference>
<gene>
    <name evidence="1" type="ORF">DIURU_000121</name>
</gene>
<evidence type="ECO:0000313" key="2">
    <source>
        <dbReference type="Proteomes" id="UP000449547"/>
    </source>
</evidence>
<dbReference type="OMA" id="QREKFWF"/>
<reference evidence="1 2" key="1">
    <citation type="submission" date="2019-07" db="EMBL/GenBank/DDBJ databases">
        <title>Genome assembly of two rare yeast pathogens: Diutina rugosa and Trichomonascus ciferrii.</title>
        <authorList>
            <person name="Mixao V."/>
            <person name="Saus E."/>
            <person name="Hansen A."/>
            <person name="Lass-Flor C."/>
            <person name="Gabaldon T."/>
        </authorList>
    </citation>
    <scope>NUCLEOTIDE SEQUENCE [LARGE SCALE GENOMIC DNA]</scope>
    <source>
        <strain evidence="1 2">CBS 613</strain>
    </source>
</reference>
<protein>
    <recommendedName>
        <fullName evidence="3">Early meiotic induction protein 1</fullName>
    </recommendedName>
</protein>
<dbReference type="VEuPathDB" id="FungiDB:DIURU_000121"/>
<dbReference type="Pfam" id="PF11326">
    <property type="entry name" value="PANTS-like"/>
    <property type="match status" value="1"/>
</dbReference>
<comment type="caution">
    <text evidence="1">The sequence shown here is derived from an EMBL/GenBank/DDBJ whole genome shotgun (WGS) entry which is preliminary data.</text>
</comment>